<reference evidence="1 2" key="1">
    <citation type="submission" date="2016-04" db="EMBL/GenBank/DDBJ databases">
        <title>A degradative enzymes factory behind the ericoid mycorrhizal symbiosis.</title>
        <authorList>
            <consortium name="DOE Joint Genome Institute"/>
            <person name="Martino E."/>
            <person name="Morin E."/>
            <person name="Grelet G."/>
            <person name="Kuo A."/>
            <person name="Kohler A."/>
            <person name="Daghino S."/>
            <person name="Barry K."/>
            <person name="Choi C."/>
            <person name="Cichocki N."/>
            <person name="Clum A."/>
            <person name="Copeland A."/>
            <person name="Hainaut M."/>
            <person name="Haridas S."/>
            <person name="Labutti K."/>
            <person name="Lindquist E."/>
            <person name="Lipzen A."/>
            <person name="Khouja H.-R."/>
            <person name="Murat C."/>
            <person name="Ohm R."/>
            <person name="Olson A."/>
            <person name="Spatafora J."/>
            <person name="Veneault-Fourrey C."/>
            <person name="Henrissat B."/>
            <person name="Grigoriev I."/>
            <person name="Martin F."/>
            <person name="Perotto S."/>
        </authorList>
    </citation>
    <scope>NUCLEOTIDE SEQUENCE [LARGE SCALE GENOMIC DNA]</scope>
    <source>
        <strain evidence="1 2">F</strain>
    </source>
</reference>
<evidence type="ECO:0000313" key="2">
    <source>
        <dbReference type="Proteomes" id="UP000235786"/>
    </source>
</evidence>
<dbReference type="EMBL" id="KZ613945">
    <property type="protein sequence ID" value="PMD40358.1"/>
    <property type="molecule type" value="Genomic_DNA"/>
</dbReference>
<dbReference type="AlphaFoldDB" id="A0A2J6RPC8"/>
<proteinExistence type="predicted"/>
<evidence type="ECO:0000313" key="1">
    <source>
        <dbReference type="EMBL" id="PMD40358.1"/>
    </source>
</evidence>
<accession>A0A2J6RPC8</accession>
<dbReference type="Proteomes" id="UP000235786">
    <property type="component" value="Unassembled WGS sequence"/>
</dbReference>
<sequence length="76" mass="8838">MYRRFWICRRLRFTSLSSLSSMSWIHGWRLKCGGCKRLTGVRDRRELRGCATCRHAAAQRSVEKGLAWALPVDVNI</sequence>
<keyword evidence="2" id="KW-1185">Reference proteome</keyword>
<gene>
    <name evidence="1" type="ORF">L207DRAFT_337570</name>
</gene>
<name>A0A2J6RPC8_HYAVF</name>
<organism evidence="1 2">
    <name type="scientific">Hyaloscypha variabilis (strain UAMH 11265 / GT02V1 / F)</name>
    <name type="common">Meliniomyces variabilis</name>
    <dbReference type="NCBI Taxonomy" id="1149755"/>
    <lineage>
        <taxon>Eukaryota</taxon>
        <taxon>Fungi</taxon>
        <taxon>Dikarya</taxon>
        <taxon>Ascomycota</taxon>
        <taxon>Pezizomycotina</taxon>
        <taxon>Leotiomycetes</taxon>
        <taxon>Helotiales</taxon>
        <taxon>Hyaloscyphaceae</taxon>
        <taxon>Hyaloscypha</taxon>
        <taxon>Hyaloscypha variabilis</taxon>
    </lineage>
</organism>
<protein>
    <submittedName>
        <fullName evidence="1">Uncharacterized protein</fullName>
    </submittedName>
</protein>